<evidence type="ECO:0000259" key="4">
    <source>
        <dbReference type="SMART" id="SM00385"/>
    </source>
</evidence>
<dbReference type="InterPro" id="IPR043198">
    <property type="entry name" value="Cyclin/Ssn8"/>
</dbReference>
<gene>
    <name evidence="5" type="ORF">ASIM_LOCUS10386</name>
</gene>
<dbReference type="WBParaSite" id="ASIM_0001082801-mRNA-1">
    <property type="protein sequence ID" value="ASIM_0001082801-mRNA-1"/>
    <property type="gene ID" value="ASIM_0001082801"/>
</dbReference>
<evidence type="ECO:0000256" key="2">
    <source>
        <dbReference type="RuleBase" id="RU000383"/>
    </source>
</evidence>
<feature type="compositionally biased region" description="Basic and acidic residues" evidence="3">
    <location>
        <begin position="520"/>
        <end position="548"/>
    </location>
</feature>
<evidence type="ECO:0000256" key="1">
    <source>
        <dbReference type="ARBA" id="ARBA00023127"/>
    </source>
</evidence>
<accession>A0A0M3JS94</accession>
<organism evidence="7">
    <name type="scientific">Anisakis simplex</name>
    <name type="common">Herring worm</name>
    <dbReference type="NCBI Taxonomy" id="6269"/>
    <lineage>
        <taxon>Eukaryota</taxon>
        <taxon>Metazoa</taxon>
        <taxon>Ecdysozoa</taxon>
        <taxon>Nematoda</taxon>
        <taxon>Chromadorea</taxon>
        <taxon>Rhabditida</taxon>
        <taxon>Spirurina</taxon>
        <taxon>Ascaridomorpha</taxon>
        <taxon>Ascaridoidea</taxon>
        <taxon>Anisakidae</taxon>
        <taxon>Anisakis</taxon>
        <taxon>Anisakis simplex complex</taxon>
    </lineage>
</organism>
<comment type="similarity">
    <text evidence="2">Belongs to the cyclin family.</text>
</comment>
<dbReference type="InterPro" id="IPR013763">
    <property type="entry name" value="Cyclin-like_dom"/>
</dbReference>
<protein>
    <submittedName>
        <fullName evidence="7">Cyclin L (inferred by orthology to a C. elegans protein)</fullName>
    </submittedName>
</protein>
<dbReference type="CDD" id="cd20533">
    <property type="entry name" value="CYCLIN_CCNL_rpt2"/>
    <property type="match status" value="1"/>
</dbReference>
<keyword evidence="6" id="KW-1185">Reference proteome</keyword>
<dbReference type="OrthoDB" id="10264655at2759"/>
<name>A0A0M3JS94_ANISI</name>
<dbReference type="PIRSF" id="PIRSF036580">
    <property type="entry name" value="Cyclin_L"/>
    <property type="match status" value="1"/>
</dbReference>
<dbReference type="GO" id="GO:0016538">
    <property type="term" value="F:cyclin-dependent protein serine/threonine kinase regulator activity"/>
    <property type="evidence" value="ECO:0007669"/>
    <property type="project" value="InterPro"/>
</dbReference>
<feature type="compositionally biased region" description="Basic and acidic residues" evidence="3">
    <location>
        <begin position="433"/>
        <end position="444"/>
    </location>
</feature>
<evidence type="ECO:0000256" key="3">
    <source>
        <dbReference type="SAM" id="MobiDB-lite"/>
    </source>
</evidence>
<sequence>MTKIESLLHSSNLLSQKSASSVELSAAAATARDHSSRPKQANGIPSAAVAAGLSAVVKKPDEATTANSAVANSAENSKIKPSSFGQRRLYSSIDISAEKWLLTLDEKSLAKLENPPSLADGLDRQTEQELRYLGCEIIQSGAIMLRLPQVAAATAQILYQRYYYQRSFVRQNFETAVMACLLLASKIEEAPRRPRDVINVFHRLEHLHGKRTESKKYVPMTLDKNYLSLKTSVINAERKLLNALGFVVHVRHPHKLIYAYLQALGCINNHELMQKAWSYMNDGLRTDIFVRYRPETIACACIYLAARTISKPIALPQQPFPWFEAFDASDRDVKAISMILLKLYTKTRAPNWLRLNEILTKIRFAPDSVFAKVRAAETQAQVDRDLEKKKREVARKILEMQRKENGAAGGSAKQRSKASPVPAATRQTSRQPAVDHRNSRDRDGVAGTRRARSASSSRSRSRSRSPIEPRKFRSSPPQASYERRRRGGTAATSPKDYADRRNDGLERVHQKHRHHRSSRRVKDDRRRAKEERRAERERKRSRSRDERRRAIEKVRVWVWIWERMSVTQREREKDVYLALGKRRQQSDSPEPIKYKR</sequence>
<reference evidence="7" key="1">
    <citation type="submission" date="2017-02" db="UniProtKB">
        <authorList>
            <consortium name="WormBaseParasite"/>
        </authorList>
    </citation>
    <scope>IDENTIFICATION</scope>
</reference>
<evidence type="ECO:0000313" key="7">
    <source>
        <dbReference type="WBParaSite" id="ASIM_0001082801-mRNA-1"/>
    </source>
</evidence>
<dbReference type="Gene3D" id="1.10.472.10">
    <property type="entry name" value="Cyclin-like"/>
    <property type="match status" value="2"/>
</dbReference>
<evidence type="ECO:0000313" key="5">
    <source>
        <dbReference type="EMBL" id="VDK42882.1"/>
    </source>
</evidence>
<dbReference type="PANTHER" id="PTHR10026">
    <property type="entry name" value="CYCLIN"/>
    <property type="match status" value="1"/>
</dbReference>
<dbReference type="InterPro" id="IPR006671">
    <property type="entry name" value="Cyclin_N"/>
</dbReference>
<dbReference type="FunFam" id="1.10.472.10:FF:000031">
    <property type="entry name" value="cyclin-L1-1-like isoform X1"/>
    <property type="match status" value="1"/>
</dbReference>
<feature type="compositionally biased region" description="Basic residues" evidence="3">
    <location>
        <begin position="509"/>
        <end position="519"/>
    </location>
</feature>
<feature type="region of interest" description="Disordered" evidence="3">
    <location>
        <begin position="400"/>
        <end position="548"/>
    </location>
</feature>
<dbReference type="AlphaFoldDB" id="A0A0M3JS94"/>
<feature type="compositionally biased region" description="Basic and acidic residues" evidence="3">
    <location>
        <begin position="496"/>
        <end position="508"/>
    </location>
</feature>
<dbReference type="EMBL" id="UYRR01030996">
    <property type="protein sequence ID" value="VDK42882.1"/>
    <property type="molecule type" value="Genomic_DNA"/>
</dbReference>
<proteinExistence type="inferred from homology"/>
<dbReference type="Proteomes" id="UP000267096">
    <property type="component" value="Unassembled WGS sequence"/>
</dbReference>
<reference evidence="5 6" key="2">
    <citation type="submission" date="2018-11" db="EMBL/GenBank/DDBJ databases">
        <authorList>
            <consortium name="Pathogen Informatics"/>
        </authorList>
    </citation>
    <scope>NUCLEOTIDE SEQUENCE [LARGE SCALE GENOMIC DNA]</scope>
</reference>
<dbReference type="GO" id="GO:0006357">
    <property type="term" value="P:regulation of transcription by RNA polymerase II"/>
    <property type="evidence" value="ECO:0007669"/>
    <property type="project" value="InterPro"/>
</dbReference>
<evidence type="ECO:0000313" key="6">
    <source>
        <dbReference type="Proteomes" id="UP000267096"/>
    </source>
</evidence>
<feature type="region of interest" description="Disordered" evidence="3">
    <location>
        <begin position="24"/>
        <end position="44"/>
    </location>
</feature>
<feature type="domain" description="Cyclin-like" evidence="4">
    <location>
        <begin position="255"/>
        <end position="342"/>
    </location>
</feature>
<dbReference type="SMART" id="SM00385">
    <property type="entry name" value="CYCLIN"/>
    <property type="match status" value="2"/>
</dbReference>
<keyword evidence="1 2" id="KW-0195">Cyclin</keyword>
<feature type="domain" description="Cyclin-like" evidence="4">
    <location>
        <begin position="136"/>
        <end position="242"/>
    </location>
</feature>
<dbReference type="Pfam" id="PF00134">
    <property type="entry name" value="Cyclin_N"/>
    <property type="match status" value="1"/>
</dbReference>
<dbReference type="SUPFAM" id="SSF47954">
    <property type="entry name" value="Cyclin-like"/>
    <property type="match status" value="2"/>
</dbReference>
<dbReference type="InterPro" id="IPR036915">
    <property type="entry name" value="Cyclin-like_sf"/>
</dbReference>